<evidence type="ECO:0000313" key="3">
    <source>
        <dbReference type="Proteomes" id="UP001596403"/>
    </source>
</evidence>
<gene>
    <name evidence="2" type="ORF">ACFQAU_11685</name>
</gene>
<organism evidence="2 3">
    <name type="scientific">Sulfitobacter profundi</name>
    <dbReference type="NCBI Taxonomy" id="2679961"/>
    <lineage>
        <taxon>Bacteria</taxon>
        <taxon>Pseudomonadati</taxon>
        <taxon>Pseudomonadota</taxon>
        <taxon>Alphaproteobacteria</taxon>
        <taxon>Rhodobacterales</taxon>
        <taxon>Roseobacteraceae</taxon>
        <taxon>Sulfitobacter</taxon>
    </lineage>
</organism>
<accession>A0ABW1Z130</accession>
<keyword evidence="1" id="KW-0472">Membrane</keyword>
<name>A0ABW1Z130_9RHOB</name>
<keyword evidence="3" id="KW-1185">Reference proteome</keyword>
<comment type="caution">
    <text evidence="2">The sequence shown here is derived from an EMBL/GenBank/DDBJ whole genome shotgun (WGS) entry which is preliminary data.</text>
</comment>
<evidence type="ECO:0000256" key="1">
    <source>
        <dbReference type="SAM" id="Phobius"/>
    </source>
</evidence>
<protein>
    <recommendedName>
        <fullName evidence="4">Pilus assembly protein</fullName>
    </recommendedName>
</protein>
<dbReference type="Proteomes" id="UP001596403">
    <property type="component" value="Unassembled WGS sequence"/>
</dbReference>
<dbReference type="RefSeq" id="WP_162931870.1">
    <property type="nucleotide sequence ID" value="NZ_JBHSWA010000001.1"/>
</dbReference>
<keyword evidence="1" id="KW-1133">Transmembrane helix</keyword>
<dbReference type="EMBL" id="JBHSWA010000001">
    <property type="protein sequence ID" value="MFC6642266.1"/>
    <property type="molecule type" value="Genomic_DNA"/>
</dbReference>
<keyword evidence="1" id="KW-0812">Transmembrane</keyword>
<evidence type="ECO:0000313" key="2">
    <source>
        <dbReference type="EMBL" id="MFC6642266.1"/>
    </source>
</evidence>
<evidence type="ECO:0008006" key="4">
    <source>
        <dbReference type="Google" id="ProtNLM"/>
    </source>
</evidence>
<proteinExistence type="predicted"/>
<feature type="transmembrane region" description="Helical" evidence="1">
    <location>
        <begin position="20"/>
        <end position="38"/>
    </location>
</feature>
<sequence length="55" mass="6005">MRSQFKKFFCDQNGAVSVDWVVLTAGLVGLAILVLGIFSDSLDGLVEYIRVQLTA</sequence>
<reference evidence="3" key="1">
    <citation type="journal article" date="2019" name="Int. J. Syst. Evol. Microbiol.">
        <title>The Global Catalogue of Microorganisms (GCM) 10K type strain sequencing project: providing services to taxonomists for standard genome sequencing and annotation.</title>
        <authorList>
            <consortium name="The Broad Institute Genomics Platform"/>
            <consortium name="The Broad Institute Genome Sequencing Center for Infectious Disease"/>
            <person name="Wu L."/>
            <person name="Ma J."/>
        </authorList>
    </citation>
    <scope>NUCLEOTIDE SEQUENCE [LARGE SCALE GENOMIC DNA]</scope>
    <source>
        <strain evidence="3">NBRC 111368</strain>
    </source>
</reference>